<feature type="compositionally biased region" description="Basic and acidic residues" evidence="8">
    <location>
        <begin position="400"/>
        <end position="421"/>
    </location>
</feature>
<dbReference type="KEGG" id="bpg:Bathy05g03350"/>
<dbReference type="GO" id="GO:0009368">
    <property type="term" value="C:endopeptidase Clp complex"/>
    <property type="evidence" value="ECO:0007669"/>
    <property type="project" value="TreeGrafter"/>
</dbReference>
<keyword evidence="2 9" id="KW-0645">Protease</keyword>
<feature type="region of interest" description="Disordered" evidence="8">
    <location>
        <begin position="365"/>
        <end position="421"/>
    </location>
</feature>
<dbReference type="GO" id="GO:0004176">
    <property type="term" value="F:ATP-dependent peptidase activity"/>
    <property type="evidence" value="ECO:0007669"/>
    <property type="project" value="InterPro"/>
</dbReference>
<evidence type="ECO:0000256" key="3">
    <source>
        <dbReference type="ARBA" id="ARBA00022801"/>
    </source>
</evidence>
<dbReference type="Pfam" id="PF00574">
    <property type="entry name" value="CLP_protease"/>
    <property type="match status" value="1"/>
</dbReference>
<keyword evidence="10" id="KW-1185">Reference proteome</keyword>
<dbReference type="InterPro" id="IPR033135">
    <property type="entry name" value="ClpP_His_AS"/>
</dbReference>
<evidence type="ECO:0000256" key="7">
    <source>
        <dbReference type="RuleBase" id="RU003567"/>
    </source>
</evidence>
<dbReference type="Gene3D" id="3.90.226.10">
    <property type="entry name" value="2-enoyl-CoA Hydratase, Chain A, domain 1"/>
    <property type="match status" value="1"/>
</dbReference>
<keyword evidence="3" id="KW-0378">Hydrolase</keyword>
<protein>
    <recommendedName>
        <fullName evidence="7">ATP-dependent Clp protease proteolytic subunit</fullName>
    </recommendedName>
</protein>
<comment type="catalytic activity">
    <reaction evidence="5 6">
        <text>Hydrolysis of proteins to small peptides in the presence of ATP and magnesium. alpha-casein is the usual test substrate. In the absence of ATP, only oligopeptides shorter than five residues are hydrolyzed (such as succinyl-Leu-Tyr-|-NHMec, and Leu-Tyr-Leu-|-Tyr-Trp, in which cleavage of the -Tyr-|-Leu- and -Tyr-|-Trp bonds also occurs).</text>
        <dbReference type="EC" id="3.4.21.92"/>
    </reaction>
</comment>
<evidence type="ECO:0000313" key="10">
    <source>
        <dbReference type="Proteomes" id="UP000198341"/>
    </source>
</evidence>
<proteinExistence type="inferred from homology"/>
<dbReference type="GO" id="GO:0009536">
    <property type="term" value="C:plastid"/>
    <property type="evidence" value="ECO:0007669"/>
    <property type="project" value="UniProtKB-ARBA"/>
</dbReference>
<dbReference type="STRING" id="41875.K8EVI6"/>
<dbReference type="OrthoDB" id="2017408at2759"/>
<dbReference type="Proteomes" id="UP000198341">
    <property type="component" value="Chromosome 5"/>
</dbReference>
<reference evidence="9 10" key="1">
    <citation type="submission" date="2011-10" db="EMBL/GenBank/DDBJ databases">
        <authorList>
            <person name="Genoscope - CEA"/>
        </authorList>
    </citation>
    <scope>NUCLEOTIDE SEQUENCE [LARGE SCALE GENOMIC DNA]</scope>
    <source>
        <strain evidence="9 10">RCC 1105</strain>
    </source>
</reference>
<feature type="region of interest" description="Disordered" evidence="8">
    <location>
        <begin position="126"/>
        <end position="174"/>
    </location>
</feature>
<feature type="region of interest" description="Disordered" evidence="8">
    <location>
        <begin position="45"/>
        <end position="94"/>
    </location>
</feature>
<dbReference type="PANTHER" id="PTHR10381">
    <property type="entry name" value="ATP-DEPENDENT CLP PROTEASE PROTEOLYTIC SUBUNIT"/>
    <property type="match status" value="1"/>
</dbReference>
<sequence>MRINNVSSLLKRTPRDEGARFSSSSFLSSFRSFGVVASLAGRNWSSSSRGKINGGAAKSWRTSDGRRTTAARSAASSSSHSTNASSSFTSSSSSQSSWLLPIVGTVGLTFGCVTLGMEYQKRTEKASREALGGGGGETPIEAAPTSTTTTPAKNKEKKKEKKEGSSSSSSNGGVKSEADLLFNLHNKARTVFVTGTIDDRLSHRVVAQLVHLNNENAKLPIVMVINSGGGVVTSGYAILDTMKALDAPVVTYAVGHAESMAAILLAAGEKGRRFCAPNARIMIHQPHHSMSGMTSDILIKATKAEETRNALTMSLVETTGRTFEEVEKALDRNTYLFAESAKQFGIVDRVCVNWKDLTTEEEKEATTVKKNGEEEKEKSVATVTSSRVSGGRGIGQQQEQQKKVDETKKKTDATTTETKNK</sequence>
<evidence type="ECO:0000313" key="9">
    <source>
        <dbReference type="EMBL" id="CCO16470.1"/>
    </source>
</evidence>
<evidence type="ECO:0000256" key="1">
    <source>
        <dbReference type="ARBA" id="ARBA00007039"/>
    </source>
</evidence>
<evidence type="ECO:0000256" key="5">
    <source>
        <dbReference type="ARBA" id="ARBA00034021"/>
    </source>
</evidence>
<keyword evidence="4" id="KW-0720">Serine protease</keyword>
<dbReference type="RefSeq" id="XP_007512912.1">
    <property type="nucleotide sequence ID" value="XM_007512850.1"/>
</dbReference>
<dbReference type="GeneID" id="19015838"/>
<gene>
    <name evidence="9" type="ORF">Bathy05g03350</name>
</gene>
<dbReference type="InterPro" id="IPR029045">
    <property type="entry name" value="ClpP/crotonase-like_dom_sf"/>
</dbReference>
<evidence type="ECO:0000256" key="4">
    <source>
        <dbReference type="ARBA" id="ARBA00022825"/>
    </source>
</evidence>
<evidence type="ECO:0000256" key="2">
    <source>
        <dbReference type="ARBA" id="ARBA00022670"/>
    </source>
</evidence>
<dbReference type="GO" id="GO:0051117">
    <property type="term" value="F:ATPase binding"/>
    <property type="evidence" value="ECO:0007669"/>
    <property type="project" value="TreeGrafter"/>
</dbReference>
<dbReference type="eggNOG" id="KOG0840">
    <property type="taxonomic scope" value="Eukaryota"/>
</dbReference>
<dbReference type="SUPFAM" id="SSF52096">
    <property type="entry name" value="ClpP/crotonase"/>
    <property type="match status" value="1"/>
</dbReference>
<feature type="compositionally biased region" description="Low complexity" evidence="8">
    <location>
        <begin position="68"/>
        <end position="94"/>
    </location>
</feature>
<name>K8EVI6_9CHLO</name>
<dbReference type="InterPro" id="IPR023562">
    <property type="entry name" value="ClpP/TepA"/>
</dbReference>
<dbReference type="EMBL" id="FO082274">
    <property type="protein sequence ID" value="CCO16470.1"/>
    <property type="molecule type" value="Genomic_DNA"/>
</dbReference>
<dbReference type="PANTHER" id="PTHR10381:SF11">
    <property type="entry name" value="ATP-DEPENDENT CLP PROTEASE PROTEOLYTIC SUBUNIT, MITOCHONDRIAL"/>
    <property type="match status" value="1"/>
</dbReference>
<dbReference type="GO" id="GO:0006515">
    <property type="term" value="P:protein quality control for misfolded or incompletely synthesized proteins"/>
    <property type="evidence" value="ECO:0007669"/>
    <property type="project" value="TreeGrafter"/>
</dbReference>
<evidence type="ECO:0000256" key="6">
    <source>
        <dbReference type="PROSITE-ProRule" id="PRU10086"/>
    </source>
</evidence>
<dbReference type="InterPro" id="IPR001907">
    <property type="entry name" value="ClpP"/>
</dbReference>
<comment type="similarity">
    <text evidence="1 7">Belongs to the peptidase S14 family.</text>
</comment>
<dbReference type="AlphaFoldDB" id="K8EVI6"/>
<dbReference type="PRINTS" id="PR00127">
    <property type="entry name" value="CLPPROTEASEP"/>
</dbReference>
<organism evidence="9 10">
    <name type="scientific">Bathycoccus prasinos</name>
    <dbReference type="NCBI Taxonomy" id="41875"/>
    <lineage>
        <taxon>Eukaryota</taxon>
        <taxon>Viridiplantae</taxon>
        <taxon>Chlorophyta</taxon>
        <taxon>Mamiellophyceae</taxon>
        <taxon>Mamiellales</taxon>
        <taxon>Bathycoccaceae</taxon>
        <taxon>Bathycoccus</taxon>
    </lineage>
</organism>
<feature type="compositionally biased region" description="Low complexity" evidence="8">
    <location>
        <begin position="138"/>
        <end position="152"/>
    </location>
</feature>
<dbReference type="PROSITE" id="PS00382">
    <property type="entry name" value="CLP_PROTEASE_HIS"/>
    <property type="match status" value="1"/>
</dbReference>
<feature type="compositionally biased region" description="Basic and acidic residues" evidence="8">
    <location>
        <begin position="365"/>
        <end position="379"/>
    </location>
</feature>
<evidence type="ECO:0000256" key="8">
    <source>
        <dbReference type="SAM" id="MobiDB-lite"/>
    </source>
</evidence>
<dbReference type="GO" id="GO:0004252">
    <property type="term" value="F:serine-type endopeptidase activity"/>
    <property type="evidence" value="ECO:0007669"/>
    <property type="project" value="UniProtKB-EC"/>
</dbReference>
<accession>K8EVI6</accession>
<feature type="compositionally biased region" description="Low complexity" evidence="8">
    <location>
        <begin position="165"/>
        <end position="174"/>
    </location>
</feature>
<feature type="active site" evidence="6">
    <location>
        <position position="284"/>
    </location>
</feature>
<dbReference type="CDD" id="cd07017">
    <property type="entry name" value="S14_ClpP_2"/>
    <property type="match status" value="1"/>
</dbReference>